<comment type="pathway">
    <text evidence="3 15">Cofactor biosynthesis; FMN biosynthesis; FMN from riboflavin (ATP route): step 1/1.</text>
</comment>
<organism evidence="17 18">
    <name type="scientific">Buchnera aphidicola subsp. Diuraphis noxia</name>
    <dbReference type="NCBI Taxonomy" id="118101"/>
    <lineage>
        <taxon>Bacteria</taxon>
        <taxon>Pseudomonadati</taxon>
        <taxon>Pseudomonadota</taxon>
        <taxon>Gammaproteobacteria</taxon>
        <taxon>Enterobacterales</taxon>
        <taxon>Erwiniaceae</taxon>
        <taxon>Buchnera</taxon>
    </lineage>
</organism>
<dbReference type="GO" id="GO:0005524">
    <property type="term" value="F:ATP binding"/>
    <property type="evidence" value="ECO:0007669"/>
    <property type="project" value="UniProtKB-UniRule"/>
</dbReference>
<evidence type="ECO:0000256" key="10">
    <source>
        <dbReference type="ARBA" id="ARBA00022827"/>
    </source>
</evidence>
<dbReference type="NCBIfam" id="NF004162">
    <property type="entry name" value="PRK05627.1-5"/>
    <property type="match status" value="1"/>
</dbReference>
<dbReference type="Pfam" id="PF06574">
    <property type="entry name" value="FAD_syn"/>
    <property type="match status" value="1"/>
</dbReference>
<keyword evidence="11 15" id="KW-0067">ATP-binding</keyword>
<evidence type="ECO:0000256" key="6">
    <source>
        <dbReference type="ARBA" id="ARBA00022679"/>
    </source>
</evidence>
<dbReference type="InterPro" id="IPR023468">
    <property type="entry name" value="Riboflavin_kinase"/>
</dbReference>
<evidence type="ECO:0000256" key="15">
    <source>
        <dbReference type="PIRNR" id="PIRNR004491"/>
    </source>
</evidence>
<evidence type="ECO:0000259" key="16">
    <source>
        <dbReference type="SMART" id="SM00904"/>
    </source>
</evidence>
<evidence type="ECO:0000256" key="14">
    <source>
        <dbReference type="ARBA" id="ARBA00049494"/>
    </source>
</evidence>
<evidence type="ECO:0000313" key="17">
    <source>
        <dbReference type="EMBL" id="ANZ22380.1"/>
    </source>
</evidence>
<evidence type="ECO:0000256" key="7">
    <source>
        <dbReference type="ARBA" id="ARBA00022695"/>
    </source>
</evidence>
<comment type="catalytic activity">
    <reaction evidence="13 15">
        <text>riboflavin + ATP = FMN + ADP + H(+)</text>
        <dbReference type="Rhea" id="RHEA:14357"/>
        <dbReference type="ChEBI" id="CHEBI:15378"/>
        <dbReference type="ChEBI" id="CHEBI:30616"/>
        <dbReference type="ChEBI" id="CHEBI:57986"/>
        <dbReference type="ChEBI" id="CHEBI:58210"/>
        <dbReference type="ChEBI" id="CHEBI:456216"/>
        <dbReference type="EC" id="2.7.1.26"/>
    </reaction>
</comment>
<dbReference type="InterPro" id="IPR002606">
    <property type="entry name" value="Riboflavin_kinase_bac"/>
</dbReference>
<dbReference type="GO" id="GO:0009231">
    <property type="term" value="P:riboflavin biosynthetic process"/>
    <property type="evidence" value="ECO:0007669"/>
    <property type="project" value="InterPro"/>
</dbReference>
<dbReference type="FunFam" id="3.40.50.620:FF:000021">
    <property type="entry name" value="Riboflavin biosynthesis protein"/>
    <property type="match status" value="1"/>
</dbReference>
<dbReference type="GO" id="GO:0008531">
    <property type="term" value="F:riboflavin kinase activity"/>
    <property type="evidence" value="ECO:0007669"/>
    <property type="project" value="UniProtKB-UniRule"/>
</dbReference>
<dbReference type="CDD" id="cd02064">
    <property type="entry name" value="FAD_synthetase_N"/>
    <property type="match status" value="1"/>
</dbReference>
<dbReference type="UniPathway" id="UPA00276">
    <property type="reaction ID" value="UER00406"/>
</dbReference>
<evidence type="ECO:0000256" key="3">
    <source>
        <dbReference type="ARBA" id="ARBA00005201"/>
    </source>
</evidence>
<feature type="domain" description="Riboflavin kinase" evidence="16">
    <location>
        <begin position="183"/>
        <end position="309"/>
    </location>
</feature>
<evidence type="ECO:0000313" key="18">
    <source>
        <dbReference type="Proteomes" id="UP000093070"/>
    </source>
</evidence>
<dbReference type="AlphaFoldDB" id="A0A1B2H852"/>
<dbReference type="GO" id="GO:0003919">
    <property type="term" value="F:FMN adenylyltransferase activity"/>
    <property type="evidence" value="ECO:0007669"/>
    <property type="project" value="UniProtKB-UniRule"/>
</dbReference>
<dbReference type="SUPFAM" id="SSF52374">
    <property type="entry name" value="Nucleotidylyl transferase"/>
    <property type="match status" value="1"/>
</dbReference>
<accession>A0A1B2H852</accession>
<dbReference type="SUPFAM" id="SSF82114">
    <property type="entry name" value="Riboflavin kinase-like"/>
    <property type="match status" value="1"/>
</dbReference>
<sequence>MNIIRGIHNLKEIHANAVVTIGNFDGIHLGHQKLFLRVYKIGEKYNIPSIIILFEPQPLEFLKNKNAPIRITRFREKIKHIMSYNIDYILCIKFNKFFQSLTAKDFITKILINKLHIKFIIIGNDFRFGCQRSGNIDMLEKLSKKFSFKIIQVQPVYKNNIKISSTKIREVLSANNITLASKFLGRLFSIYGKVVHGKSIGKKIGYPTANILLNKSFLLSNGVYVVKVNCFLNKTLLGICNIGIKPSFSQVQNNRVLEVYLFNIKIDLYGKYIEVIILKKIRNELFFPSIQKLKNQIENDIKKAKQYFNISYHL</sequence>
<dbReference type="PATRIC" id="fig|118101.4.peg.143"/>
<comment type="pathway">
    <text evidence="2 15">Cofactor biosynthesis; FAD biosynthesis; FAD from FMN: step 1/1.</text>
</comment>
<dbReference type="GO" id="GO:0006747">
    <property type="term" value="P:FAD biosynthetic process"/>
    <property type="evidence" value="ECO:0007669"/>
    <property type="project" value="UniProtKB-UniRule"/>
</dbReference>
<keyword evidence="4 15" id="KW-0285">Flavoprotein</keyword>
<dbReference type="GO" id="GO:0009398">
    <property type="term" value="P:FMN biosynthetic process"/>
    <property type="evidence" value="ECO:0007669"/>
    <property type="project" value="UniProtKB-UniRule"/>
</dbReference>
<dbReference type="NCBIfam" id="NF004159">
    <property type="entry name" value="PRK05627.1-2"/>
    <property type="match status" value="1"/>
</dbReference>
<dbReference type="Gene3D" id="2.40.30.30">
    <property type="entry name" value="Riboflavin kinase-like"/>
    <property type="match status" value="1"/>
</dbReference>
<comment type="function">
    <text evidence="1">Catalyzes the phosphorylation of riboflavin to FMN followed by the adenylation of FMN to FAD.</text>
</comment>
<dbReference type="Pfam" id="PF01687">
    <property type="entry name" value="Flavokinase"/>
    <property type="match status" value="1"/>
</dbReference>
<dbReference type="SMART" id="SM00904">
    <property type="entry name" value="Flavokinase"/>
    <property type="match status" value="1"/>
</dbReference>
<gene>
    <name evidence="17" type="ORF">ATN01_00745</name>
</gene>
<evidence type="ECO:0000256" key="8">
    <source>
        <dbReference type="ARBA" id="ARBA00022741"/>
    </source>
</evidence>
<keyword evidence="10 15" id="KW-0274">FAD</keyword>
<dbReference type="PIRSF" id="PIRSF004491">
    <property type="entry name" value="FAD_Synth"/>
    <property type="match status" value="1"/>
</dbReference>
<dbReference type="InterPro" id="IPR023465">
    <property type="entry name" value="Riboflavin_kinase_dom_sf"/>
</dbReference>
<dbReference type="EC" id="2.7.1.26" evidence="15"/>
<evidence type="ECO:0000256" key="9">
    <source>
        <dbReference type="ARBA" id="ARBA00022777"/>
    </source>
</evidence>
<dbReference type="PANTHER" id="PTHR22749">
    <property type="entry name" value="RIBOFLAVIN KINASE/FMN ADENYLYLTRANSFERASE"/>
    <property type="match status" value="1"/>
</dbReference>
<evidence type="ECO:0000256" key="5">
    <source>
        <dbReference type="ARBA" id="ARBA00022643"/>
    </source>
</evidence>
<keyword evidence="12" id="KW-0511">Multifunctional enzyme</keyword>
<dbReference type="Proteomes" id="UP000093070">
    <property type="component" value="Chromosome"/>
</dbReference>
<proteinExistence type="inferred from homology"/>
<dbReference type="Gene3D" id="3.40.50.620">
    <property type="entry name" value="HUPs"/>
    <property type="match status" value="1"/>
</dbReference>
<comment type="similarity">
    <text evidence="15">Belongs to the ribF family.</text>
</comment>
<protein>
    <recommendedName>
        <fullName evidence="15">Riboflavin biosynthesis protein</fullName>
    </recommendedName>
    <domain>
        <recommendedName>
            <fullName evidence="15">Riboflavin kinase</fullName>
            <ecNumber evidence="15">2.7.1.26</ecNumber>
        </recommendedName>
        <alternativeName>
            <fullName evidence="15">Flavokinase</fullName>
        </alternativeName>
    </domain>
    <domain>
        <recommendedName>
            <fullName evidence="15">FMN adenylyltransferase</fullName>
            <ecNumber evidence="15">2.7.7.2</ecNumber>
        </recommendedName>
        <alternativeName>
            <fullName evidence="15">FAD pyrophosphorylase</fullName>
        </alternativeName>
        <alternativeName>
            <fullName evidence="15">FAD synthase</fullName>
        </alternativeName>
    </domain>
</protein>
<keyword evidence="8 15" id="KW-0547">Nucleotide-binding</keyword>
<evidence type="ECO:0000256" key="2">
    <source>
        <dbReference type="ARBA" id="ARBA00004726"/>
    </source>
</evidence>
<keyword evidence="5 15" id="KW-0288">FMN</keyword>
<dbReference type="EC" id="2.7.7.2" evidence="15"/>
<dbReference type="UniPathway" id="UPA00277">
    <property type="reaction ID" value="UER00407"/>
</dbReference>
<reference evidence="17 18" key="1">
    <citation type="submission" date="2015-11" db="EMBL/GenBank/DDBJ databases">
        <title>The complete genome of Buchnera aphidicola from Diuraphis noxia biotype SAM.</title>
        <authorList>
            <person name="Burger N.F.V."/>
            <person name="Oberholster A.-M."/>
        </authorList>
    </citation>
    <scope>NUCLEOTIDE SEQUENCE [LARGE SCALE GENOMIC DNA]</scope>
    <source>
        <strain evidence="17">SAM</strain>
    </source>
</reference>
<dbReference type="InterPro" id="IPR015864">
    <property type="entry name" value="FAD_synthase"/>
</dbReference>
<evidence type="ECO:0000256" key="1">
    <source>
        <dbReference type="ARBA" id="ARBA00002121"/>
    </source>
</evidence>
<keyword evidence="6 15" id="KW-0808">Transferase</keyword>
<name>A0A1B2H852_BUCDN</name>
<dbReference type="EMBL" id="CP013259">
    <property type="protein sequence ID" value="ANZ22380.1"/>
    <property type="molecule type" value="Genomic_DNA"/>
</dbReference>
<dbReference type="OrthoDB" id="9803667at2"/>
<dbReference type="NCBIfam" id="TIGR00083">
    <property type="entry name" value="ribF"/>
    <property type="match status" value="1"/>
</dbReference>
<comment type="catalytic activity">
    <reaction evidence="14 15">
        <text>FMN + ATP + H(+) = FAD + diphosphate</text>
        <dbReference type="Rhea" id="RHEA:17237"/>
        <dbReference type="ChEBI" id="CHEBI:15378"/>
        <dbReference type="ChEBI" id="CHEBI:30616"/>
        <dbReference type="ChEBI" id="CHEBI:33019"/>
        <dbReference type="ChEBI" id="CHEBI:57692"/>
        <dbReference type="ChEBI" id="CHEBI:58210"/>
        <dbReference type="EC" id="2.7.7.2"/>
    </reaction>
</comment>
<evidence type="ECO:0000256" key="12">
    <source>
        <dbReference type="ARBA" id="ARBA00023268"/>
    </source>
</evidence>
<evidence type="ECO:0000256" key="13">
    <source>
        <dbReference type="ARBA" id="ARBA00047880"/>
    </source>
</evidence>
<dbReference type="PANTHER" id="PTHR22749:SF6">
    <property type="entry name" value="RIBOFLAVIN KINASE"/>
    <property type="match status" value="1"/>
</dbReference>
<evidence type="ECO:0000256" key="4">
    <source>
        <dbReference type="ARBA" id="ARBA00022630"/>
    </source>
</evidence>
<dbReference type="STRING" id="118101.ATN01_00745"/>
<dbReference type="InterPro" id="IPR014729">
    <property type="entry name" value="Rossmann-like_a/b/a_fold"/>
</dbReference>
<evidence type="ECO:0000256" key="11">
    <source>
        <dbReference type="ARBA" id="ARBA00022840"/>
    </source>
</evidence>
<keyword evidence="7 15" id="KW-0548">Nucleotidyltransferase</keyword>
<dbReference type="RefSeq" id="WP_075433202.1">
    <property type="nucleotide sequence ID" value="NZ_CP013259.1"/>
</dbReference>
<keyword evidence="9 15" id="KW-0418">Kinase</keyword>
<dbReference type="NCBIfam" id="NF004163">
    <property type="entry name" value="PRK05627.1-6"/>
    <property type="match status" value="1"/>
</dbReference>
<dbReference type="InterPro" id="IPR015865">
    <property type="entry name" value="Riboflavin_kinase_bac/euk"/>
</dbReference>